<gene>
    <name evidence="5" type="primary">asnH</name>
    <name evidence="5" type="ORF">DK880_00267</name>
</gene>
<dbReference type="KEGG" id="cher:DK880_00267"/>
<reference evidence="5 6" key="1">
    <citation type="submission" date="2018-05" db="EMBL/GenBank/DDBJ databases">
        <title>Candidatus Cardinium hertigii Genome Assembly.</title>
        <authorList>
            <person name="Showmaker K.C."/>
            <person name="Walden K.O."/>
            <person name="Fields C.J."/>
            <person name="Lambert K.N."/>
            <person name="Hudson M.E."/>
        </authorList>
    </citation>
    <scope>NUCLEOTIDE SEQUENCE [LARGE SCALE GENOMIC DNA]</scope>
    <source>
        <strain evidence="6">cHgTN10</strain>
    </source>
</reference>
<dbReference type="GO" id="GO:0006529">
    <property type="term" value="P:asparagine biosynthetic process"/>
    <property type="evidence" value="ECO:0007669"/>
    <property type="project" value="InterPro"/>
</dbReference>
<dbReference type="Pfam" id="PF00733">
    <property type="entry name" value="Asn_synthase"/>
    <property type="match status" value="1"/>
</dbReference>
<dbReference type="SUPFAM" id="SSF52402">
    <property type="entry name" value="Adenine nucleotide alpha hydrolases-like"/>
    <property type="match status" value="1"/>
</dbReference>
<feature type="domain" description="Asparagine synthetase" evidence="4">
    <location>
        <begin position="7"/>
        <end position="129"/>
    </location>
</feature>
<evidence type="ECO:0000256" key="3">
    <source>
        <dbReference type="ARBA" id="ARBA00048741"/>
    </source>
</evidence>
<dbReference type="EMBL" id="CP029619">
    <property type="protein sequence ID" value="AWN81599.1"/>
    <property type="molecule type" value="Genomic_DNA"/>
</dbReference>
<comment type="catalytic activity">
    <reaction evidence="3">
        <text>L-aspartate + L-glutamine + ATP + H2O = L-asparagine + L-glutamate + AMP + diphosphate + H(+)</text>
        <dbReference type="Rhea" id="RHEA:12228"/>
        <dbReference type="ChEBI" id="CHEBI:15377"/>
        <dbReference type="ChEBI" id="CHEBI:15378"/>
        <dbReference type="ChEBI" id="CHEBI:29985"/>
        <dbReference type="ChEBI" id="CHEBI:29991"/>
        <dbReference type="ChEBI" id="CHEBI:30616"/>
        <dbReference type="ChEBI" id="CHEBI:33019"/>
        <dbReference type="ChEBI" id="CHEBI:58048"/>
        <dbReference type="ChEBI" id="CHEBI:58359"/>
        <dbReference type="ChEBI" id="CHEBI:456215"/>
        <dbReference type="EC" id="6.3.5.4"/>
    </reaction>
</comment>
<accession>A0A2Z3L846</accession>
<dbReference type="EC" id="6.3.5.4" evidence="2"/>
<comment type="pathway">
    <text evidence="1">Amino-acid biosynthesis; L-asparagine biosynthesis; L-asparagine from L-aspartate (L-Gln route): step 1/1.</text>
</comment>
<proteinExistence type="predicted"/>
<dbReference type="Gene3D" id="3.40.50.620">
    <property type="entry name" value="HUPs"/>
    <property type="match status" value="1"/>
</dbReference>
<evidence type="ECO:0000256" key="2">
    <source>
        <dbReference type="ARBA" id="ARBA00012737"/>
    </source>
</evidence>
<organism evidence="5 6">
    <name type="scientific">Candidatus Cardinium hertigii</name>
    <dbReference type="NCBI Taxonomy" id="247481"/>
    <lineage>
        <taxon>Bacteria</taxon>
        <taxon>Pseudomonadati</taxon>
        <taxon>Bacteroidota</taxon>
        <taxon>Cytophagia</taxon>
        <taxon>Cytophagales</taxon>
        <taxon>Amoebophilaceae</taxon>
        <taxon>Candidatus Cardinium</taxon>
    </lineage>
</organism>
<keyword evidence="5" id="KW-0436">Ligase</keyword>
<dbReference type="AlphaFoldDB" id="A0A2Z3L846"/>
<dbReference type="InterPro" id="IPR014729">
    <property type="entry name" value="Rossmann-like_a/b/a_fold"/>
</dbReference>
<dbReference type="GO" id="GO:0005829">
    <property type="term" value="C:cytosol"/>
    <property type="evidence" value="ECO:0007669"/>
    <property type="project" value="TreeGrafter"/>
</dbReference>
<sequence>MILLKNKLRDLQMYNLWQEDRLAACVGLENRVPFLNDLVLKVILGIPRSLHAKLFWNKYILRNAFKKELGHSVAHRPKVALFYGQGQNNTIKMMLRLMSMHNFALVDLAYPNSHANSWLNKAHLKKAIQQLMMHPPYKGWEKVLRLINIGILEQMHCGLKRNYKKINYRMMHG</sequence>
<dbReference type="InterPro" id="IPR001962">
    <property type="entry name" value="Asn_synthase"/>
</dbReference>
<protein>
    <recommendedName>
        <fullName evidence="2">asparagine synthase (glutamine-hydrolyzing)</fullName>
        <ecNumber evidence="2">6.3.5.4</ecNumber>
    </recommendedName>
</protein>
<dbReference type="PANTHER" id="PTHR43284">
    <property type="entry name" value="ASPARAGINE SYNTHETASE (GLUTAMINE-HYDROLYZING)"/>
    <property type="match status" value="1"/>
</dbReference>
<name>A0A2Z3L846_9BACT</name>
<dbReference type="Proteomes" id="UP000245872">
    <property type="component" value="Chromosome"/>
</dbReference>
<evidence type="ECO:0000313" key="6">
    <source>
        <dbReference type="Proteomes" id="UP000245872"/>
    </source>
</evidence>
<dbReference type="PANTHER" id="PTHR43284:SF1">
    <property type="entry name" value="ASPARAGINE SYNTHETASE"/>
    <property type="match status" value="1"/>
</dbReference>
<evidence type="ECO:0000259" key="4">
    <source>
        <dbReference type="Pfam" id="PF00733"/>
    </source>
</evidence>
<evidence type="ECO:0000256" key="1">
    <source>
        <dbReference type="ARBA" id="ARBA00005187"/>
    </source>
</evidence>
<evidence type="ECO:0000313" key="5">
    <source>
        <dbReference type="EMBL" id="AWN81599.1"/>
    </source>
</evidence>
<dbReference type="GO" id="GO:0004066">
    <property type="term" value="F:asparagine synthase (glutamine-hydrolyzing) activity"/>
    <property type="evidence" value="ECO:0007669"/>
    <property type="project" value="UniProtKB-EC"/>
</dbReference>
<keyword evidence="6" id="KW-1185">Reference proteome</keyword>
<dbReference type="InterPro" id="IPR051786">
    <property type="entry name" value="ASN_synthetase/amidase"/>
</dbReference>